<gene>
    <name evidence="1" type="ORF">HMPREF0322_03252</name>
</gene>
<dbReference type="Proteomes" id="UP000004416">
    <property type="component" value="Unassembled WGS sequence"/>
</dbReference>
<evidence type="ECO:0000313" key="2">
    <source>
        <dbReference type="Proteomes" id="UP000004416"/>
    </source>
</evidence>
<comment type="caution">
    <text evidence="1">The sequence shown here is derived from an EMBL/GenBank/DDBJ whole genome shotgun (WGS) entry which is preliminary data.</text>
</comment>
<protein>
    <submittedName>
        <fullName evidence="1">Uncharacterized protein</fullName>
    </submittedName>
</protein>
<evidence type="ECO:0000313" key="1">
    <source>
        <dbReference type="EMBL" id="EHL06164.1"/>
    </source>
</evidence>
<proteinExistence type="predicted"/>
<dbReference type="PATRIC" id="fig|537010.4.peg.3040"/>
<sequence>MLFVKVMMQPLEMIAHFNDQGIPRPLKFKAYFEDSPVVIAVDKIISKSEEKLAGNPMLIFRCQSISNGLLKIYELKYELHTCKWFLYKM</sequence>
<dbReference type="AlphaFoldDB" id="G9XQK4"/>
<dbReference type="HOGENOM" id="CLU_173877_0_0_9"/>
<accession>G9XQK4</accession>
<organism evidence="1 2">
    <name type="scientific">Desulfitobacterium hafniense DP7</name>
    <dbReference type="NCBI Taxonomy" id="537010"/>
    <lineage>
        <taxon>Bacteria</taxon>
        <taxon>Bacillati</taxon>
        <taxon>Bacillota</taxon>
        <taxon>Clostridia</taxon>
        <taxon>Eubacteriales</taxon>
        <taxon>Desulfitobacteriaceae</taxon>
        <taxon>Desulfitobacterium</taxon>
    </lineage>
</organism>
<dbReference type="EMBL" id="AFZX01000086">
    <property type="protein sequence ID" value="EHL06164.1"/>
    <property type="molecule type" value="Genomic_DNA"/>
</dbReference>
<name>G9XQK4_DESHA</name>
<reference evidence="1 2" key="1">
    <citation type="submission" date="2011-08" db="EMBL/GenBank/DDBJ databases">
        <authorList>
            <person name="Weinstock G."/>
            <person name="Sodergren E."/>
            <person name="Clifton S."/>
            <person name="Fulton L."/>
            <person name="Fulton B."/>
            <person name="Courtney L."/>
            <person name="Fronick C."/>
            <person name="Harrison M."/>
            <person name="Strong C."/>
            <person name="Farmer C."/>
            <person name="Delahaunty K."/>
            <person name="Markovic C."/>
            <person name="Hall O."/>
            <person name="Minx P."/>
            <person name="Tomlinson C."/>
            <person name="Mitreva M."/>
            <person name="Hou S."/>
            <person name="Chen J."/>
            <person name="Wollam A."/>
            <person name="Pepin K.H."/>
            <person name="Johnson M."/>
            <person name="Bhonagiri V."/>
            <person name="Zhang X."/>
            <person name="Suruliraj S."/>
            <person name="Warren W."/>
            <person name="Chinwalla A."/>
            <person name="Mardis E.R."/>
            <person name="Wilson R.K."/>
        </authorList>
    </citation>
    <scope>NUCLEOTIDE SEQUENCE [LARGE SCALE GENOMIC DNA]</scope>
    <source>
        <strain evidence="1 2">DP7</strain>
    </source>
</reference>